<accession>A0A1G4JVZ3</accession>
<dbReference type="SUPFAM" id="SSF54648">
    <property type="entry name" value="DLC"/>
    <property type="match status" value="1"/>
</dbReference>
<comment type="function">
    <text evidence="15">Acts as one of several non-catalytic accessory components of the cytoplasmic dynein complex that are thought to be involved in linking dynein to cargos and to adapter proteins that regulate dynein function. Cytoplasmic dynein acts as a motor for the intracellular retrograde motility of vesicles and organelles along microtubules. May play a role in changing or maintaining the spatial distribution of cytoskeletal structures.</text>
</comment>
<dbReference type="InterPro" id="IPR037177">
    <property type="entry name" value="DLC_sf"/>
</dbReference>
<evidence type="ECO:0000256" key="15">
    <source>
        <dbReference type="RuleBase" id="RU365010"/>
    </source>
</evidence>
<keyword evidence="8" id="KW-0653">Protein transport</keyword>
<dbReference type="GO" id="GO:1990429">
    <property type="term" value="C:peroxisomal importomer complex"/>
    <property type="evidence" value="ECO:0007669"/>
    <property type="project" value="EnsemblFungi"/>
</dbReference>
<dbReference type="GO" id="GO:0005881">
    <property type="term" value="C:cytoplasmic microtubule"/>
    <property type="evidence" value="ECO:0007669"/>
    <property type="project" value="EnsemblFungi"/>
</dbReference>
<keyword evidence="12 15" id="KW-0505">Motor protein</keyword>
<protein>
    <recommendedName>
        <fullName evidence="15">Dynein light chain</fullName>
    </recommendedName>
</protein>
<comment type="subcellular location">
    <subcellularLocation>
        <location evidence="1 15">Cytoplasm</location>
        <location evidence="1 15">Cytoskeleton</location>
    </subcellularLocation>
    <subcellularLocation>
        <location evidence="2">Nucleus</location>
        <location evidence="2">Nuclear pore complex</location>
    </subcellularLocation>
</comment>
<evidence type="ECO:0000256" key="12">
    <source>
        <dbReference type="ARBA" id="ARBA00023175"/>
    </source>
</evidence>
<dbReference type="GO" id="GO:0030473">
    <property type="term" value="P:nuclear migration along microtubule"/>
    <property type="evidence" value="ECO:0007669"/>
    <property type="project" value="EnsemblFungi"/>
</dbReference>
<organism evidence="16 17">
    <name type="scientific">Lachancea dasiensis</name>
    <dbReference type="NCBI Taxonomy" id="1072105"/>
    <lineage>
        <taxon>Eukaryota</taxon>
        <taxon>Fungi</taxon>
        <taxon>Dikarya</taxon>
        <taxon>Ascomycota</taxon>
        <taxon>Saccharomycotina</taxon>
        <taxon>Saccharomycetes</taxon>
        <taxon>Saccharomycetales</taxon>
        <taxon>Saccharomycetaceae</taxon>
        <taxon>Lachancea</taxon>
    </lineage>
</organism>
<keyword evidence="14" id="KW-0539">Nucleus</keyword>
<dbReference type="GO" id="GO:0051028">
    <property type="term" value="P:mRNA transport"/>
    <property type="evidence" value="ECO:0007669"/>
    <property type="project" value="UniProtKB-KW"/>
</dbReference>
<dbReference type="InterPro" id="IPR019763">
    <property type="entry name" value="Dynein_light_1/2_CS"/>
</dbReference>
<evidence type="ECO:0000256" key="4">
    <source>
        <dbReference type="ARBA" id="ARBA00022448"/>
    </source>
</evidence>
<dbReference type="GO" id="GO:0008574">
    <property type="term" value="F:plus-end-directed microtubule motor activity"/>
    <property type="evidence" value="ECO:0007669"/>
    <property type="project" value="EnsemblFungi"/>
</dbReference>
<dbReference type="Pfam" id="PF01221">
    <property type="entry name" value="Dynein_light"/>
    <property type="match status" value="1"/>
</dbReference>
<evidence type="ECO:0000256" key="1">
    <source>
        <dbReference type="ARBA" id="ARBA00004245"/>
    </source>
</evidence>
<name>A0A1G4JVZ3_9SACH</name>
<dbReference type="STRING" id="1266660.A0A1G4JVZ3"/>
<keyword evidence="11" id="KW-0906">Nuclear pore complex</keyword>
<comment type="similarity">
    <text evidence="3 15">Belongs to the dynein light chain family.</text>
</comment>
<dbReference type="FunFam" id="3.30.740.10:FF:000005">
    <property type="entry name" value="Dynein light chain"/>
    <property type="match status" value="1"/>
</dbReference>
<dbReference type="OrthoDB" id="10033309at2759"/>
<dbReference type="GO" id="GO:0005643">
    <property type="term" value="C:nuclear pore"/>
    <property type="evidence" value="ECO:0007669"/>
    <property type="project" value="UniProtKB-SubCell"/>
</dbReference>
<evidence type="ECO:0000313" key="17">
    <source>
        <dbReference type="Proteomes" id="UP000190274"/>
    </source>
</evidence>
<evidence type="ECO:0000256" key="13">
    <source>
        <dbReference type="ARBA" id="ARBA00023212"/>
    </source>
</evidence>
<keyword evidence="10 15" id="KW-0243">Dynein</keyword>
<dbReference type="InterPro" id="IPR001372">
    <property type="entry name" value="Dynein_light_chain_typ-1/2"/>
</dbReference>
<reference evidence="17" key="1">
    <citation type="submission" date="2016-03" db="EMBL/GenBank/DDBJ databases">
        <authorList>
            <person name="Devillers H."/>
        </authorList>
    </citation>
    <scope>NUCLEOTIDE SEQUENCE [LARGE SCALE GENOMIC DNA]</scope>
</reference>
<dbReference type="SMART" id="SM01375">
    <property type="entry name" value="Dynein_light"/>
    <property type="match status" value="1"/>
</dbReference>
<dbReference type="GO" id="GO:0040001">
    <property type="term" value="P:establishment of mitotic spindle localization"/>
    <property type="evidence" value="ECO:0007669"/>
    <property type="project" value="EnsemblFungi"/>
</dbReference>
<dbReference type="GO" id="GO:0005868">
    <property type="term" value="C:cytoplasmic dynein complex"/>
    <property type="evidence" value="ECO:0007669"/>
    <property type="project" value="EnsemblFungi"/>
</dbReference>
<evidence type="ECO:0000256" key="10">
    <source>
        <dbReference type="ARBA" id="ARBA00023017"/>
    </source>
</evidence>
<dbReference type="GO" id="GO:0051292">
    <property type="term" value="P:nuclear pore complex assembly"/>
    <property type="evidence" value="ECO:0007669"/>
    <property type="project" value="EnsemblFungi"/>
</dbReference>
<evidence type="ECO:0000256" key="3">
    <source>
        <dbReference type="ARBA" id="ARBA00010156"/>
    </source>
</evidence>
<evidence type="ECO:0000256" key="8">
    <source>
        <dbReference type="ARBA" id="ARBA00022927"/>
    </source>
</evidence>
<dbReference type="AlphaFoldDB" id="A0A1G4JVZ3"/>
<dbReference type="Proteomes" id="UP000190274">
    <property type="component" value="Chromosome G"/>
</dbReference>
<dbReference type="PANTHER" id="PTHR11886:SF35">
    <property type="entry name" value="DYNEIN LIGHT CHAIN"/>
    <property type="match status" value="1"/>
</dbReference>
<proteinExistence type="inferred from homology"/>
<dbReference type="GO" id="GO:0045505">
    <property type="term" value="F:dynein intermediate chain binding"/>
    <property type="evidence" value="ECO:0007669"/>
    <property type="project" value="TreeGrafter"/>
</dbReference>
<dbReference type="PANTHER" id="PTHR11886">
    <property type="entry name" value="DYNEIN LIGHT CHAIN"/>
    <property type="match status" value="1"/>
</dbReference>
<gene>
    <name evidence="16" type="ORF">LADA_0G13322G</name>
</gene>
<keyword evidence="17" id="KW-1185">Reference proteome</keyword>
<dbReference type="PROSITE" id="PS01239">
    <property type="entry name" value="DYNEIN_LIGHT_1"/>
    <property type="match status" value="1"/>
</dbReference>
<keyword evidence="9" id="KW-0811">Translocation</keyword>
<keyword evidence="4 15" id="KW-0813">Transport</keyword>
<keyword evidence="5 15" id="KW-0963">Cytoplasm</keyword>
<dbReference type="GO" id="GO:0015031">
    <property type="term" value="P:protein transport"/>
    <property type="evidence" value="ECO:0007669"/>
    <property type="project" value="UniProtKB-KW"/>
</dbReference>
<evidence type="ECO:0000256" key="6">
    <source>
        <dbReference type="ARBA" id="ARBA00022701"/>
    </source>
</evidence>
<evidence type="ECO:0000256" key="7">
    <source>
        <dbReference type="ARBA" id="ARBA00022816"/>
    </source>
</evidence>
<dbReference type="EMBL" id="LT598457">
    <property type="protein sequence ID" value="SCU95081.1"/>
    <property type="molecule type" value="Genomic_DNA"/>
</dbReference>
<dbReference type="Gene3D" id="3.30.740.10">
    <property type="entry name" value="Protein Inhibitor Of Neuronal Nitric Oxide Synthase"/>
    <property type="match status" value="1"/>
</dbReference>
<sequence>MSPQPVLKASDISPELKDAIFEISSKAVDSFSLEREIAGVVKKELDVKHGNTWHVVVGKSFGSYVTHEKGHFMYFYIGPLAFIVFKTA</sequence>
<evidence type="ECO:0000256" key="11">
    <source>
        <dbReference type="ARBA" id="ARBA00023132"/>
    </source>
</evidence>
<evidence type="ECO:0000256" key="5">
    <source>
        <dbReference type="ARBA" id="ARBA00022490"/>
    </source>
</evidence>
<evidence type="ECO:0000256" key="9">
    <source>
        <dbReference type="ARBA" id="ARBA00023010"/>
    </source>
</evidence>
<evidence type="ECO:0000256" key="2">
    <source>
        <dbReference type="ARBA" id="ARBA00004567"/>
    </source>
</evidence>
<evidence type="ECO:0000313" key="16">
    <source>
        <dbReference type="EMBL" id="SCU95081.1"/>
    </source>
</evidence>
<keyword evidence="6 15" id="KW-0493">Microtubule</keyword>
<dbReference type="CDD" id="cd21452">
    <property type="entry name" value="DLC-like_DYNLL1_DYNLL2"/>
    <property type="match status" value="1"/>
</dbReference>
<evidence type="ECO:0000256" key="14">
    <source>
        <dbReference type="ARBA" id="ARBA00023242"/>
    </source>
</evidence>
<keyword evidence="13 15" id="KW-0206">Cytoskeleton</keyword>
<comment type="subunit">
    <text evidence="15">Cytoplasmic dynein consists of two catalytic heavy chains (HCs) and a number of non-catalytic subunits which present intermediate chains (ICs), light intermediate chains (LICs) and light chains (LCs).</text>
</comment>
<keyword evidence="7" id="KW-0509">mRNA transport</keyword>